<name>A0A5B8XDS9_9RICK</name>
<dbReference type="EMBL" id="CP029077">
    <property type="protein sequence ID" value="QED23390.1"/>
    <property type="molecule type" value="Genomic_DNA"/>
</dbReference>
<feature type="transmembrane region" description="Helical" evidence="1">
    <location>
        <begin position="6"/>
        <end position="28"/>
    </location>
</feature>
<evidence type="ECO:0000313" key="3">
    <source>
        <dbReference type="Proteomes" id="UP000321934"/>
    </source>
</evidence>
<feature type="transmembrane region" description="Helical" evidence="1">
    <location>
        <begin position="65"/>
        <end position="84"/>
    </location>
</feature>
<keyword evidence="1" id="KW-0472">Membrane</keyword>
<gene>
    <name evidence="2" type="ORF">Deia_00596</name>
</gene>
<evidence type="ECO:0000256" key="1">
    <source>
        <dbReference type="SAM" id="Phobius"/>
    </source>
</evidence>
<protein>
    <submittedName>
        <fullName evidence="2">Uncharacterized protein</fullName>
    </submittedName>
</protein>
<keyword evidence="3" id="KW-1185">Reference proteome</keyword>
<keyword evidence="1" id="KW-1133">Transmembrane helix</keyword>
<reference evidence="2 3" key="1">
    <citation type="journal article" date="2019" name="ISME J.">
        <title>Deianiraea, an extracellular bacterium associated with the ciliate Paramecium, suggests an alternative scenario for the evolution of Rickettsiales.</title>
        <authorList>
            <person name="Castelli M."/>
            <person name="Sabaneyeva E."/>
            <person name="Lanzoni O."/>
            <person name="Lebedeva N."/>
            <person name="Floriano A.M."/>
            <person name="Gaiarsa S."/>
            <person name="Benken K."/>
            <person name="Modeo L."/>
            <person name="Bandi C."/>
            <person name="Potekhin A."/>
            <person name="Sassera D."/>
            <person name="Petroni G."/>
        </authorList>
    </citation>
    <scope>NUCLEOTIDE SEQUENCE [LARGE SCALE GENOMIC DNA]</scope>
    <source>
        <strain evidence="2">CyL4-1</strain>
    </source>
</reference>
<feature type="transmembrane region" description="Helical" evidence="1">
    <location>
        <begin position="40"/>
        <end position="59"/>
    </location>
</feature>
<organism evidence="2 3">
    <name type="scientific">Candidatus Deianiraea vastatrix</name>
    <dbReference type="NCBI Taxonomy" id="2163644"/>
    <lineage>
        <taxon>Bacteria</taxon>
        <taxon>Pseudomonadati</taxon>
        <taxon>Pseudomonadota</taxon>
        <taxon>Alphaproteobacteria</taxon>
        <taxon>Rickettsiales</taxon>
        <taxon>Candidatus Deianiraeaceae</taxon>
        <taxon>Candidatus Deianiraea</taxon>
    </lineage>
</organism>
<proteinExistence type="predicted"/>
<keyword evidence="1" id="KW-0812">Transmembrane</keyword>
<dbReference type="AlphaFoldDB" id="A0A5B8XDS9"/>
<accession>A0A5B8XDS9</accession>
<dbReference type="Proteomes" id="UP000321934">
    <property type="component" value="Chromosome"/>
</dbReference>
<evidence type="ECO:0000313" key="2">
    <source>
        <dbReference type="EMBL" id="QED23390.1"/>
    </source>
</evidence>
<sequence>MWIIRNFFIVFLCILNIILISMLIFAFFDPFWIRIETENYFIQTDSFALIAFFEILAFLKLLIYAWGRSISIFSSIVNFITHYLKFFFAKKNKKNVN</sequence>